<dbReference type="Proteomes" id="UP001060215">
    <property type="component" value="Chromosome 14"/>
</dbReference>
<comment type="caution">
    <text evidence="1">The sequence shown here is derived from an EMBL/GenBank/DDBJ whole genome shotgun (WGS) entry which is preliminary data.</text>
</comment>
<protein>
    <submittedName>
        <fullName evidence="1">Aberrant root formation protein 4</fullName>
    </submittedName>
</protein>
<accession>A0ACC0FP56</accession>
<evidence type="ECO:0000313" key="1">
    <source>
        <dbReference type="EMBL" id="KAI7989800.1"/>
    </source>
</evidence>
<proteinExistence type="predicted"/>
<dbReference type="EMBL" id="CM045771">
    <property type="protein sequence ID" value="KAI7989800.1"/>
    <property type="molecule type" value="Genomic_DNA"/>
</dbReference>
<gene>
    <name evidence="1" type="ORF">LOK49_LG13G02721</name>
</gene>
<keyword evidence="2" id="KW-1185">Reference proteome</keyword>
<reference evidence="1 2" key="1">
    <citation type="journal article" date="2022" name="Plant J.">
        <title>Chromosome-level genome of Camellia lanceoleosa provides a valuable resource for understanding genome evolution and self-incompatibility.</title>
        <authorList>
            <person name="Gong W."/>
            <person name="Xiao S."/>
            <person name="Wang L."/>
            <person name="Liao Z."/>
            <person name="Chang Y."/>
            <person name="Mo W."/>
            <person name="Hu G."/>
            <person name="Li W."/>
            <person name="Zhao G."/>
            <person name="Zhu H."/>
            <person name="Hu X."/>
            <person name="Ji K."/>
            <person name="Xiang X."/>
            <person name="Song Q."/>
            <person name="Yuan D."/>
            <person name="Jin S."/>
            <person name="Zhang L."/>
        </authorList>
    </citation>
    <scope>NUCLEOTIDE SEQUENCE [LARGE SCALE GENOMIC DNA]</scope>
    <source>
        <strain evidence="1">SQ_2022a</strain>
    </source>
</reference>
<evidence type="ECO:0000313" key="2">
    <source>
        <dbReference type="Proteomes" id="UP001060215"/>
    </source>
</evidence>
<sequence>MPLRQIKNMEFLSKEEKDLLSKRGGIAVKLIDLADKNCEVYNVTLKQWKLKYTSNYCLVTGWNTFLTKNRLEAVEMVVIYAPDAVLRMNAFDALKKVLADIPTSLRFDTLMALIKNTDSSSMIAILIDCVRKEMHMDNCRRISIGNQVIRAQNNACDSAALWNAGALELVELILRPTHGRTCIPPRVGDAVLSALNLYRFILMKESTGNTNYTGVLSKKNLQKAYNEWLLPLRTLVTGIVAENKKDYDRLAMDTVCVLNPVELVLYHCIEVVEEKLKNAT</sequence>
<name>A0ACC0FP56_9ERIC</name>
<organism evidence="1 2">
    <name type="scientific">Camellia lanceoleosa</name>
    <dbReference type="NCBI Taxonomy" id="1840588"/>
    <lineage>
        <taxon>Eukaryota</taxon>
        <taxon>Viridiplantae</taxon>
        <taxon>Streptophyta</taxon>
        <taxon>Embryophyta</taxon>
        <taxon>Tracheophyta</taxon>
        <taxon>Spermatophyta</taxon>
        <taxon>Magnoliopsida</taxon>
        <taxon>eudicotyledons</taxon>
        <taxon>Gunneridae</taxon>
        <taxon>Pentapetalae</taxon>
        <taxon>asterids</taxon>
        <taxon>Ericales</taxon>
        <taxon>Theaceae</taxon>
        <taxon>Camellia</taxon>
    </lineage>
</organism>